<dbReference type="KEGG" id="vg:80532537"/>
<dbReference type="EMBL" id="JF999965">
    <property type="protein sequence ID" value="AEN80064.1"/>
    <property type="molecule type" value="Genomic_DNA"/>
</dbReference>
<keyword evidence="2" id="KW-1185">Reference proteome</keyword>
<sequence length="1056" mass="119904">MESHNTYGRYIDHINCEVWDLGRQIPHNDLMGYDNTTAQPNRPRSTSSAAIFERSVENGRFTVEGRANRRNETLYDNSSDESDTEFISLLTTDGDDWTNDRRDCGIPPPAYDELSILSTSDDMHHDRTEESVTHCESLSRRDYYIANGHPRRQNVERPPDYFTSHGTPPCLQPTVMKEYHSTFDYIDFYKSTGKLHQPSGWMLETGNVAQPPSAEWFPIVRCAPGGADAIQQRLNRAFFGPTTMLQNMQKSSYLHIIRGRLDPSPENPEACYKIHGRYFVVLDSGPDPVMNDDAFFGTEEEKAAAEAASQLGKVPDENRITLFFIPTTPILSEFVSPFDLPEGYNILENTMANVLLHRLFEISVSPNEIFYERRFLGTVQAMLDGVQYSIIGVCCAYIGPPSIVLDDVIGECICRLRLTHSASSLCTDGYIYHDNSVAVDELTRAINGVGLDETSNRSMFEIFDIVTDDKYSWVKNSCGIGPVQLHDGKYCTTVTPADFPEDAKGLSSEPCIDPDVVNKLNDMISYRKAVSGPIEQREYEVVGCDCDRDNTFVERASAIFVQEFRNAFVNITREYMGEDNYYRSYRGDEVKEKGIEQSALDPFGYTTYKPRKHSKNIIQRHLPSCLREPEVNACGTCDCTSLFWHFPSNKGTAYWIRVDKTKTLMSANWLPPDSRFVNRQKEMKTLDEDTERIVAVSTMHTISNQRMEDLDGRSAFSWSKDPFFEIPANDDARYDSLPSEKYNPAELGLIVFAGTEMRPVFRTFFLGGRNGKRKAKNAIITEIERLSEQLVNAGPSNRCPYVIVLTEVESDLVTGAMASSKALLKLGGIAVSPDALYTMLKRLVGVTTYSSIKCTSNLRSFESRPTVGTVPYRFAFQFGRRKTECYTPRVIHCGAVSFVPLPSEETSVLGSEALMNIPDQATYARTLTACRGIPPVHDYCLGLFFPIKGIYYLSDGTRAHLGQWCQRFLSWLQWGEGSVHYENLRKLLPLCDCFISDVVMNCNYFKYGFLFHLHCLPCQRREKLVVEILRRAIEDAQKYKSTSTWFNVYRYTRDDY</sequence>
<name>G3GQY1_9ALPH</name>
<evidence type="ECO:0000313" key="2">
    <source>
        <dbReference type="Proteomes" id="UP000168285"/>
    </source>
</evidence>
<dbReference type="RefSeq" id="YP_010795316.1">
    <property type="nucleotide sequence ID" value="NC_075687.1"/>
</dbReference>
<dbReference type="GeneID" id="80532537"/>
<reference evidence="1 2" key="1">
    <citation type="journal article" date="2011" name="Virus Res.">
        <title>Complete genome sequence of virulent duck enteritis virus (DEV) strain 2085 and comparison with genome sequences of virulent and attenuated DEV strains.</title>
        <authorList>
            <person name="Wang J."/>
            <person name="Hoper D."/>
            <person name="Beer M."/>
            <person name="Osterrieder N."/>
        </authorList>
    </citation>
    <scope>NUCLEOTIDE SEQUENCE [LARGE SCALE GENOMIC DNA]</scope>
    <source>
        <strain evidence="1">2085</strain>
    </source>
</reference>
<gene>
    <name evidence="1" type="primary">LORF11</name>
</gene>
<accession>G3GQY1</accession>
<evidence type="ECO:0000313" key="1">
    <source>
        <dbReference type="EMBL" id="AEN80064.1"/>
    </source>
</evidence>
<protein>
    <submittedName>
        <fullName evidence="1">Uncharacterized protein LORF11</fullName>
    </submittedName>
</protein>
<organism evidence="1 2">
    <name type="scientific">anatid alphaherpesvirus 1</name>
    <dbReference type="NCBI Taxonomy" id="104388"/>
    <lineage>
        <taxon>Viruses</taxon>
        <taxon>Duplodnaviria</taxon>
        <taxon>Heunggongvirae</taxon>
        <taxon>Peploviricota</taxon>
        <taxon>Herviviricetes</taxon>
        <taxon>Herpesvirales</taxon>
        <taxon>Orthoherpesviridae</taxon>
        <taxon>Alphaherpesvirinae</taxon>
        <taxon>Mardivirus</taxon>
        <taxon>Mardivirus anatidalpha1</taxon>
    </lineage>
</organism>
<dbReference type="Proteomes" id="UP000168285">
    <property type="component" value="Segment"/>
</dbReference>
<proteinExistence type="predicted"/>